<evidence type="ECO:0000313" key="1">
    <source>
        <dbReference type="EMBL" id="GCD76933.1"/>
    </source>
</evidence>
<sequence length="162" mass="19093">MKTFKLGLIKACLLLLPIVSWGQFDPIFYNIMIPHDKVETIASMLKKEGVELNIESQGYAIVNQDKNSFLLFKKKEKSDIRAFKILRKTNNFYLLCSDDVELCNCKGNTFLYFSQTHKLQRIQRPFSVSMKKDLLRRMEQFSIKFPQEHKQLDFCELLSKIE</sequence>
<protein>
    <submittedName>
        <fullName evidence="1">Uncharacterized protein</fullName>
    </submittedName>
</protein>
<dbReference type="EMBL" id="BHZE01000003">
    <property type="protein sequence ID" value="GCD76933.1"/>
    <property type="molecule type" value="Genomic_DNA"/>
</dbReference>
<comment type="caution">
    <text evidence="1">The sequence shown here is derived from an EMBL/GenBank/DDBJ whole genome shotgun (WGS) entry which is preliminary data.</text>
</comment>
<proteinExistence type="predicted"/>
<reference evidence="1 2" key="1">
    <citation type="submission" date="2018-11" db="EMBL/GenBank/DDBJ databases">
        <title>Schleiferia aggregans sp. nov., a moderately thermophilic heterotrophic bacterium isolated from microbial mats at a terrestrial hot spring.</title>
        <authorList>
            <person name="Iino T."/>
            <person name="Ohkuma M."/>
            <person name="Haruta S."/>
        </authorList>
    </citation>
    <scope>NUCLEOTIDE SEQUENCE [LARGE SCALE GENOMIC DNA]</scope>
    <source>
        <strain evidence="1 2">LA</strain>
    </source>
</reference>
<gene>
    <name evidence="1" type="ORF">JCM31826_04150</name>
</gene>
<name>A0A401XIW5_9FLAO</name>
<accession>A0A401XIW5</accession>
<keyword evidence="2" id="KW-1185">Reference proteome</keyword>
<organism evidence="1 2">
    <name type="scientific">Thermaurantimonas aggregans</name>
    <dbReference type="NCBI Taxonomy" id="2173829"/>
    <lineage>
        <taxon>Bacteria</taxon>
        <taxon>Pseudomonadati</taxon>
        <taxon>Bacteroidota</taxon>
        <taxon>Flavobacteriia</taxon>
        <taxon>Flavobacteriales</taxon>
        <taxon>Schleiferiaceae</taxon>
        <taxon>Thermaurantimonas</taxon>
    </lineage>
</organism>
<dbReference type="OrthoDB" id="1467913at2"/>
<evidence type="ECO:0000313" key="2">
    <source>
        <dbReference type="Proteomes" id="UP000286715"/>
    </source>
</evidence>
<dbReference type="RefSeq" id="WP_124397003.1">
    <property type="nucleotide sequence ID" value="NZ_BHZE01000003.1"/>
</dbReference>
<dbReference type="Proteomes" id="UP000286715">
    <property type="component" value="Unassembled WGS sequence"/>
</dbReference>
<dbReference type="AlphaFoldDB" id="A0A401XIW5"/>